<keyword evidence="2" id="KW-0472">Membrane</keyword>
<gene>
    <name evidence="3" type="ORF">J2744_001417</name>
</gene>
<keyword evidence="2" id="KW-0812">Transmembrane</keyword>
<proteinExistence type="predicted"/>
<feature type="transmembrane region" description="Helical" evidence="2">
    <location>
        <begin position="70"/>
        <end position="88"/>
    </location>
</feature>
<accession>A0A8J7UND2</accession>
<dbReference type="Proteomes" id="UP000770586">
    <property type="component" value="Unassembled WGS sequence"/>
</dbReference>
<dbReference type="AlphaFoldDB" id="A0A8J7UND2"/>
<evidence type="ECO:0000313" key="3">
    <source>
        <dbReference type="EMBL" id="MBP1901741.1"/>
    </source>
</evidence>
<feature type="transmembrane region" description="Helical" evidence="2">
    <location>
        <begin position="185"/>
        <end position="205"/>
    </location>
</feature>
<dbReference type="RefSeq" id="WP_209546026.1">
    <property type="nucleotide sequence ID" value="NZ_BAAADX010000004.1"/>
</dbReference>
<evidence type="ECO:0000313" key="4">
    <source>
        <dbReference type="Proteomes" id="UP000770586"/>
    </source>
</evidence>
<evidence type="ECO:0000256" key="1">
    <source>
        <dbReference type="SAM" id="MobiDB-lite"/>
    </source>
</evidence>
<keyword evidence="2" id="KW-1133">Transmembrane helix</keyword>
<name>A0A8J7UND2_9EURY</name>
<feature type="compositionally biased region" description="Basic and acidic residues" evidence="1">
    <location>
        <begin position="17"/>
        <end position="39"/>
    </location>
</feature>
<feature type="transmembrane region" description="Helical" evidence="2">
    <location>
        <begin position="100"/>
        <end position="120"/>
    </location>
</feature>
<dbReference type="EMBL" id="JAGGKE010000004">
    <property type="protein sequence ID" value="MBP1901741.1"/>
    <property type="molecule type" value="Genomic_DNA"/>
</dbReference>
<dbReference type="OrthoDB" id="387311at2157"/>
<protein>
    <submittedName>
        <fullName evidence="3">Uncharacterized protein</fullName>
    </submittedName>
</protein>
<evidence type="ECO:0000256" key="2">
    <source>
        <dbReference type="SAM" id="Phobius"/>
    </source>
</evidence>
<keyword evidence="4" id="KW-1185">Reference proteome</keyword>
<comment type="caution">
    <text evidence="3">The sequence shown here is derived from an EMBL/GenBank/DDBJ whole genome shotgun (WGS) entry which is preliminary data.</text>
</comment>
<reference evidence="3 4" key="1">
    <citation type="submission" date="2021-03" db="EMBL/GenBank/DDBJ databases">
        <title>Genomic Encyclopedia of Type Strains, Phase IV (KMG-IV): sequencing the most valuable type-strain genomes for metagenomic binning, comparative biology and taxonomic classification.</title>
        <authorList>
            <person name="Goeker M."/>
        </authorList>
    </citation>
    <scope>NUCLEOTIDE SEQUENCE [LARGE SCALE GENOMIC DNA]</scope>
    <source>
        <strain evidence="3 4">DSM 12287</strain>
    </source>
</reference>
<organism evidence="3 4">
    <name type="scientific">Halorubrum trapanicum</name>
    <dbReference type="NCBI Taxonomy" id="29284"/>
    <lineage>
        <taxon>Archaea</taxon>
        <taxon>Methanobacteriati</taxon>
        <taxon>Methanobacteriota</taxon>
        <taxon>Stenosarchaea group</taxon>
        <taxon>Halobacteria</taxon>
        <taxon>Halobacteriales</taxon>
        <taxon>Haloferacaceae</taxon>
        <taxon>Halorubrum</taxon>
    </lineage>
</organism>
<sequence length="213" mass="23704">MTDSSKDESPDDGSDSEGEHRVKLRRCDPLQRAADEGNDQEERVMDALLVDYQTASEEARYRDRLITQTFYLAFVVGGLLLNGAITIFSDLSVTPSGRYFALALICGLGAVSFFLLLVFADSFRHSRDSAWARRDEIESYVRSRYPAVLETNRSITDSLSFGSYEYGTEKSYFAGVSASKWVPRFFQFSILLCVLGFLAAVSLLVRSVGVGLP</sequence>
<feature type="region of interest" description="Disordered" evidence="1">
    <location>
        <begin position="1"/>
        <end position="39"/>
    </location>
</feature>